<dbReference type="AlphaFoldDB" id="A0A5K1ILH2"/>
<accession>A0A5K1ILH2</accession>
<dbReference type="EMBL" id="CABWIH010000022">
    <property type="protein sequence ID" value="VWL88704.1"/>
    <property type="molecule type" value="Genomic_DNA"/>
</dbReference>
<comment type="similarity">
    <text evidence="3 9">Belongs to the binding-protein-dependent transport system permease family. CysTW subfamily.</text>
</comment>
<feature type="transmembrane region" description="Helical" evidence="9">
    <location>
        <begin position="128"/>
        <end position="152"/>
    </location>
</feature>
<proteinExistence type="inferred from homology"/>
<dbReference type="InterPro" id="IPR035906">
    <property type="entry name" value="MetI-like_sf"/>
</dbReference>
<gene>
    <name evidence="11" type="primary">pstA_1</name>
    <name evidence="11" type="ORF">LMKDKBCB_01017</name>
</gene>
<evidence type="ECO:0000256" key="3">
    <source>
        <dbReference type="ARBA" id="ARBA00007069"/>
    </source>
</evidence>
<dbReference type="CDD" id="cd06261">
    <property type="entry name" value="TM_PBP2"/>
    <property type="match status" value="1"/>
</dbReference>
<feature type="domain" description="ABC transmembrane type-1" evidence="10">
    <location>
        <begin position="91"/>
        <end position="293"/>
    </location>
</feature>
<sequence length="301" mass="32418">MSDSVDTTVDATSSRERIKRALSHGKKGRINKDLSNKMMLGVFRASAYITTLVLVAIIAYVVINGLPHISFDFIFGWPQGVNAEGGIWPTIVSTIYVTALAMLICTPVAVLAAVYLAEYAKQGKVVDIIRYAADALASVPSIVMGLFGYALFVEAMGLGLSMVSAALALALLMLPIVMRTTEEAIRAVPRYIRWGAYGLGATKWQVVSKIVLPSAFGRIATGIVLAIGRAIGETAVVLYTMGQAINLPISPLDSGRPMTVHLYLLANDGINMNAAYGTALLLMTIILAFNLFARYLSRKRR</sequence>
<comment type="function">
    <text evidence="1">Part of the binding-protein-dependent transport system for phosphate; probably responsible for the translocation of the substrate across the membrane.</text>
</comment>
<dbReference type="InterPro" id="IPR005672">
    <property type="entry name" value="Phosphate_PstA"/>
</dbReference>
<dbReference type="RefSeq" id="WP_156062818.1">
    <property type="nucleotide sequence ID" value="NZ_CABWIH010000022.1"/>
</dbReference>
<evidence type="ECO:0000313" key="11">
    <source>
        <dbReference type="EMBL" id="VWL88704.1"/>
    </source>
</evidence>
<dbReference type="GO" id="GO:0035435">
    <property type="term" value="P:phosphate ion transmembrane transport"/>
    <property type="evidence" value="ECO:0007669"/>
    <property type="project" value="InterPro"/>
</dbReference>
<dbReference type="NCBIfam" id="TIGR00974">
    <property type="entry name" value="3a0107s02c"/>
    <property type="match status" value="1"/>
</dbReference>
<feature type="transmembrane region" description="Helical" evidence="9">
    <location>
        <begin position="274"/>
        <end position="293"/>
    </location>
</feature>
<feature type="transmembrane region" description="Helical" evidence="9">
    <location>
        <begin position="158"/>
        <end position="177"/>
    </location>
</feature>
<evidence type="ECO:0000259" key="10">
    <source>
        <dbReference type="PROSITE" id="PS50928"/>
    </source>
</evidence>
<organism evidence="11 12">
    <name type="scientific">Collinsella aerofaciens</name>
    <dbReference type="NCBI Taxonomy" id="74426"/>
    <lineage>
        <taxon>Bacteria</taxon>
        <taxon>Bacillati</taxon>
        <taxon>Actinomycetota</taxon>
        <taxon>Coriobacteriia</taxon>
        <taxon>Coriobacteriales</taxon>
        <taxon>Coriobacteriaceae</taxon>
        <taxon>Collinsella</taxon>
    </lineage>
</organism>
<keyword evidence="7 9" id="KW-1133">Transmembrane helix</keyword>
<evidence type="ECO:0000256" key="2">
    <source>
        <dbReference type="ARBA" id="ARBA00004651"/>
    </source>
</evidence>
<dbReference type="Proteomes" id="UP000330807">
    <property type="component" value="Unassembled WGS sequence"/>
</dbReference>
<keyword evidence="8 9" id="KW-0472">Membrane</keyword>
<feature type="transmembrane region" description="Helical" evidence="9">
    <location>
        <begin position="86"/>
        <end position="116"/>
    </location>
</feature>
<dbReference type="PANTHER" id="PTHR43470:SF3">
    <property type="entry name" value="PHOSPHATE TRANSPORT SYSTEM PERMEASE PROTEIN PSTA-RELATED"/>
    <property type="match status" value="1"/>
</dbReference>
<evidence type="ECO:0000256" key="5">
    <source>
        <dbReference type="ARBA" id="ARBA00022475"/>
    </source>
</evidence>
<dbReference type="PROSITE" id="PS50928">
    <property type="entry name" value="ABC_TM1"/>
    <property type="match status" value="1"/>
</dbReference>
<dbReference type="InterPro" id="IPR000515">
    <property type="entry name" value="MetI-like"/>
</dbReference>
<evidence type="ECO:0000256" key="6">
    <source>
        <dbReference type="ARBA" id="ARBA00022692"/>
    </source>
</evidence>
<feature type="transmembrane region" description="Helical" evidence="9">
    <location>
        <begin position="45"/>
        <end position="66"/>
    </location>
</feature>
<dbReference type="SUPFAM" id="SSF161098">
    <property type="entry name" value="MetI-like"/>
    <property type="match status" value="1"/>
</dbReference>
<feature type="transmembrane region" description="Helical" evidence="9">
    <location>
        <begin position="210"/>
        <end position="231"/>
    </location>
</feature>
<evidence type="ECO:0000313" key="12">
    <source>
        <dbReference type="Proteomes" id="UP000330807"/>
    </source>
</evidence>
<dbReference type="Gene3D" id="1.10.3720.10">
    <property type="entry name" value="MetI-like"/>
    <property type="match status" value="1"/>
</dbReference>
<evidence type="ECO:0000256" key="8">
    <source>
        <dbReference type="ARBA" id="ARBA00023136"/>
    </source>
</evidence>
<name>A0A5K1ILH2_9ACTN</name>
<keyword evidence="5 9" id="KW-1003">Cell membrane</keyword>
<evidence type="ECO:0000256" key="7">
    <source>
        <dbReference type="ARBA" id="ARBA00022989"/>
    </source>
</evidence>
<evidence type="ECO:0000256" key="1">
    <source>
        <dbReference type="ARBA" id="ARBA00003510"/>
    </source>
</evidence>
<keyword evidence="4" id="KW-0813">Transport</keyword>
<evidence type="ECO:0000256" key="9">
    <source>
        <dbReference type="RuleBase" id="RU363043"/>
    </source>
</evidence>
<reference evidence="11 12" key="1">
    <citation type="submission" date="2019-10" db="EMBL/GenBank/DDBJ databases">
        <authorList>
            <person name="Wolf R A."/>
        </authorList>
    </citation>
    <scope>NUCLEOTIDE SEQUENCE [LARGE SCALE GENOMIC DNA]</scope>
    <source>
        <strain evidence="11">Collinsella_aerofaciens_AK_138A</strain>
    </source>
</reference>
<dbReference type="GO" id="GO:0005315">
    <property type="term" value="F:phosphate transmembrane transporter activity"/>
    <property type="evidence" value="ECO:0007669"/>
    <property type="project" value="InterPro"/>
</dbReference>
<evidence type="ECO:0000256" key="4">
    <source>
        <dbReference type="ARBA" id="ARBA00022448"/>
    </source>
</evidence>
<protein>
    <recommendedName>
        <fullName evidence="9">Phosphate transport system permease protein PstA</fullName>
    </recommendedName>
</protein>
<comment type="subcellular location">
    <subcellularLocation>
        <location evidence="2 9">Cell membrane</location>
        <topology evidence="2 9">Multi-pass membrane protein</topology>
    </subcellularLocation>
</comment>
<dbReference type="GO" id="GO:0005886">
    <property type="term" value="C:plasma membrane"/>
    <property type="evidence" value="ECO:0007669"/>
    <property type="project" value="UniProtKB-SubCell"/>
</dbReference>
<keyword evidence="6 9" id="KW-0812">Transmembrane</keyword>
<dbReference type="PANTHER" id="PTHR43470">
    <property type="entry name" value="PHOSPHATE TRANSPORT SYSTEM PERMEASE PROTEIN PSTA-RELATED"/>
    <property type="match status" value="1"/>
</dbReference>
<dbReference type="Pfam" id="PF00528">
    <property type="entry name" value="BPD_transp_1"/>
    <property type="match status" value="1"/>
</dbReference>